<dbReference type="AlphaFoldDB" id="A0ABC9SHD5"/>
<keyword evidence="1" id="KW-0812">Transmembrane</keyword>
<comment type="caution">
    <text evidence="2">The sequence shown here is derived from an EMBL/GenBank/DDBJ whole genome shotgun (WGS) entry which is preliminary data.</text>
</comment>
<evidence type="ECO:0000313" key="3">
    <source>
        <dbReference type="Proteomes" id="UP000012166"/>
    </source>
</evidence>
<reference evidence="2 3" key="1">
    <citation type="submission" date="2013-01" db="EMBL/GenBank/DDBJ databases">
        <authorList>
            <person name="Harkins D.M."/>
            <person name="Durkin A.S."/>
            <person name="Brinkac L.M."/>
            <person name="Haft D.H."/>
            <person name="Selengut J.D."/>
            <person name="Sanka R."/>
            <person name="DePew J."/>
            <person name="Purushe J."/>
            <person name="Hartskeerl R.A."/>
            <person name="Ahmed A."/>
            <person name="van der Linden H."/>
            <person name="Goris M.G.A."/>
            <person name="Vinetz J.M."/>
            <person name="Sutton G.G."/>
            <person name="Nierman W.C."/>
            <person name="Fouts D.E."/>
        </authorList>
    </citation>
    <scope>NUCLEOTIDE SEQUENCE [LARGE SCALE GENOMIC DNA]</scope>
    <source>
        <strain evidence="2 3">Brem 328</strain>
    </source>
</reference>
<keyword evidence="1" id="KW-1133">Transmembrane helix</keyword>
<protein>
    <recommendedName>
        <fullName evidence="4">Lipoprotein</fullName>
    </recommendedName>
</protein>
<keyword evidence="1" id="KW-0472">Membrane</keyword>
<evidence type="ECO:0000313" key="2">
    <source>
        <dbReference type="EMBL" id="EMN17234.1"/>
    </source>
</evidence>
<evidence type="ECO:0008006" key="4">
    <source>
        <dbReference type="Google" id="ProtNLM"/>
    </source>
</evidence>
<proteinExistence type="predicted"/>
<name>A0ABC9SHD5_LEPBO</name>
<dbReference type="EMBL" id="AHMS02000027">
    <property type="protein sequence ID" value="EMN17234.1"/>
    <property type="molecule type" value="Genomic_DNA"/>
</dbReference>
<organism evidence="2 3">
    <name type="scientific">Leptospira borgpetersenii str. Brem 328</name>
    <dbReference type="NCBI Taxonomy" id="1049780"/>
    <lineage>
        <taxon>Bacteria</taxon>
        <taxon>Pseudomonadati</taxon>
        <taxon>Spirochaetota</taxon>
        <taxon>Spirochaetia</taxon>
        <taxon>Leptospirales</taxon>
        <taxon>Leptospiraceae</taxon>
        <taxon>Leptospira</taxon>
    </lineage>
</organism>
<accession>A0ABC9SHD5</accession>
<gene>
    <name evidence="2" type="ORF">LEP1GSC056_1325</name>
</gene>
<dbReference type="Proteomes" id="UP000012166">
    <property type="component" value="Unassembled WGS sequence"/>
</dbReference>
<evidence type="ECO:0000256" key="1">
    <source>
        <dbReference type="SAM" id="Phobius"/>
    </source>
</evidence>
<feature type="transmembrane region" description="Helical" evidence="1">
    <location>
        <begin position="20"/>
        <end position="43"/>
    </location>
</feature>
<sequence length="87" mass="10210">MPPSDRIGTIHKRSKNVKIFLIGFSRMIVCWSSVQFYAFAFIFPFPCVRIQFVTKELSTFEFRKVCNPEEENQAVGGGKFRRREDNK</sequence>